<evidence type="ECO:0000313" key="11">
    <source>
        <dbReference type="Proteomes" id="UP000322000"/>
    </source>
</evidence>
<keyword evidence="7" id="KW-0675">Receptor</keyword>
<dbReference type="PROSITE" id="PS50068">
    <property type="entry name" value="LDLRA_2"/>
    <property type="match status" value="3"/>
</dbReference>
<dbReference type="OrthoDB" id="8831087at2759"/>
<evidence type="ECO:0000256" key="8">
    <source>
        <dbReference type="ARBA" id="ARBA00023180"/>
    </source>
</evidence>
<evidence type="ECO:0000256" key="7">
    <source>
        <dbReference type="ARBA" id="ARBA00023170"/>
    </source>
</evidence>
<dbReference type="AlphaFoldDB" id="A0A7E5WXG2"/>
<dbReference type="GO" id="GO:0005886">
    <property type="term" value="C:plasma membrane"/>
    <property type="evidence" value="ECO:0007669"/>
    <property type="project" value="TreeGrafter"/>
</dbReference>
<dbReference type="InterPro" id="IPR023415">
    <property type="entry name" value="LDLR_class-A_CS"/>
</dbReference>
<dbReference type="Pfam" id="PF00057">
    <property type="entry name" value="Ldl_recept_a"/>
    <property type="match status" value="3"/>
</dbReference>
<sequence length="252" mass="27812">MKAQCIILIICVTWCSAQFIDDMQEMFDLPCLEDDMFLCMDGGCIEQAQYCDGISHCDDNSDESMCLFSQNDIVACNVTHQFECRDNKRCIPRAWICNNETDCDDGSDEVNCTVTLPEITNSTCKGFKCLDGKCISYLWLCDGVYDCNDRSDENAEELCRHLRYPHAIPRRFRTATSCPPSARGTTSVWTPRTACPASSCVTALRTAETAVMKDPFVRTGPPCAQTTSAPATTRNALQTATGPPACACPRSP</sequence>
<gene>
    <name evidence="12" type="primary">LOC113506204</name>
</gene>
<comment type="caution">
    <text evidence="9">Lacks conserved residue(s) required for the propagation of feature annotation.</text>
</comment>
<dbReference type="PANTHER" id="PTHR22722">
    <property type="entry name" value="LOW-DENSITY LIPOPROTEIN RECEPTOR-RELATED PROTEIN 2-RELATED"/>
    <property type="match status" value="1"/>
</dbReference>
<feature type="disulfide bond" evidence="9">
    <location>
        <begin position="39"/>
        <end position="57"/>
    </location>
</feature>
<keyword evidence="2" id="KW-0812">Transmembrane</keyword>
<dbReference type="InParanoid" id="A0A7E5WXG2"/>
<evidence type="ECO:0000256" key="5">
    <source>
        <dbReference type="ARBA" id="ARBA00023136"/>
    </source>
</evidence>
<keyword evidence="10" id="KW-0732">Signal</keyword>
<dbReference type="InterPro" id="IPR002172">
    <property type="entry name" value="LDrepeatLR_classA_rpt"/>
</dbReference>
<dbReference type="GeneID" id="113506204"/>
<keyword evidence="4" id="KW-1133">Transmembrane helix</keyword>
<feature type="signal peptide" evidence="10">
    <location>
        <begin position="1"/>
        <end position="17"/>
    </location>
</feature>
<keyword evidence="6 9" id="KW-1015">Disulfide bond</keyword>
<dbReference type="InterPro" id="IPR036055">
    <property type="entry name" value="LDL_receptor-like_sf"/>
</dbReference>
<keyword evidence="8" id="KW-0325">Glycoprotein</keyword>
<evidence type="ECO:0000313" key="12">
    <source>
        <dbReference type="RefSeq" id="XP_026744851.1"/>
    </source>
</evidence>
<reference evidence="12" key="1">
    <citation type="submission" date="2025-08" db="UniProtKB">
        <authorList>
            <consortium name="RefSeq"/>
        </authorList>
    </citation>
    <scope>IDENTIFICATION</scope>
</reference>
<evidence type="ECO:0000256" key="10">
    <source>
        <dbReference type="SAM" id="SignalP"/>
    </source>
</evidence>
<name>A0A7E5WXG2_TRINI</name>
<evidence type="ECO:0000256" key="1">
    <source>
        <dbReference type="ARBA" id="ARBA00004167"/>
    </source>
</evidence>
<dbReference type="InterPro" id="IPR051221">
    <property type="entry name" value="LDLR-related"/>
</dbReference>
<dbReference type="Gene3D" id="4.10.400.10">
    <property type="entry name" value="Low-density Lipoprotein Receptor"/>
    <property type="match status" value="3"/>
</dbReference>
<keyword evidence="5" id="KW-0472">Membrane</keyword>
<feature type="disulfide bond" evidence="9">
    <location>
        <begin position="129"/>
        <end position="147"/>
    </location>
</feature>
<dbReference type="KEGG" id="tnl:113506204"/>
<protein>
    <submittedName>
        <fullName evidence="12">Low-density lipoprotein receptor-like</fullName>
    </submittedName>
</protein>
<dbReference type="CDD" id="cd00112">
    <property type="entry name" value="LDLa"/>
    <property type="match status" value="3"/>
</dbReference>
<feature type="disulfide bond" evidence="9">
    <location>
        <begin position="51"/>
        <end position="66"/>
    </location>
</feature>
<proteinExistence type="predicted"/>
<dbReference type="GO" id="GO:0043235">
    <property type="term" value="C:receptor complex"/>
    <property type="evidence" value="ECO:0007669"/>
    <property type="project" value="TreeGrafter"/>
</dbReference>
<dbReference type="SMART" id="SM00192">
    <property type="entry name" value="LDLa"/>
    <property type="match status" value="3"/>
</dbReference>
<comment type="subcellular location">
    <subcellularLocation>
        <location evidence="1">Membrane</location>
        <topology evidence="1">Single-pass membrane protein</topology>
    </subcellularLocation>
</comment>
<dbReference type="PRINTS" id="PR00261">
    <property type="entry name" value="LDLRECEPTOR"/>
</dbReference>
<evidence type="ECO:0000256" key="4">
    <source>
        <dbReference type="ARBA" id="ARBA00022989"/>
    </source>
</evidence>
<evidence type="ECO:0000256" key="6">
    <source>
        <dbReference type="ARBA" id="ARBA00023157"/>
    </source>
</evidence>
<dbReference type="SUPFAM" id="SSF57424">
    <property type="entry name" value="LDL receptor-like module"/>
    <property type="match status" value="3"/>
</dbReference>
<feature type="disulfide bond" evidence="9">
    <location>
        <begin position="97"/>
        <end position="112"/>
    </location>
</feature>
<organism evidence="11 12">
    <name type="scientific">Trichoplusia ni</name>
    <name type="common">Cabbage looper</name>
    <dbReference type="NCBI Taxonomy" id="7111"/>
    <lineage>
        <taxon>Eukaryota</taxon>
        <taxon>Metazoa</taxon>
        <taxon>Ecdysozoa</taxon>
        <taxon>Arthropoda</taxon>
        <taxon>Hexapoda</taxon>
        <taxon>Insecta</taxon>
        <taxon>Pterygota</taxon>
        <taxon>Neoptera</taxon>
        <taxon>Endopterygota</taxon>
        <taxon>Lepidoptera</taxon>
        <taxon>Glossata</taxon>
        <taxon>Ditrysia</taxon>
        <taxon>Noctuoidea</taxon>
        <taxon>Noctuidae</taxon>
        <taxon>Plusiinae</taxon>
        <taxon>Trichoplusia</taxon>
    </lineage>
</organism>
<dbReference type="RefSeq" id="XP_026744851.1">
    <property type="nucleotide sequence ID" value="XM_026889050.1"/>
</dbReference>
<accession>A0A7E5WXG2</accession>
<feature type="chain" id="PRO_5028954354" evidence="10">
    <location>
        <begin position="18"/>
        <end position="252"/>
    </location>
</feature>
<keyword evidence="11" id="KW-1185">Reference proteome</keyword>
<keyword evidence="3" id="KW-0677">Repeat</keyword>
<evidence type="ECO:0000256" key="2">
    <source>
        <dbReference type="ARBA" id="ARBA00022692"/>
    </source>
</evidence>
<evidence type="ECO:0000256" key="3">
    <source>
        <dbReference type="ARBA" id="ARBA00022737"/>
    </source>
</evidence>
<evidence type="ECO:0000256" key="9">
    <source>
        <dbReference type="PROSITE-ProRule" id="PRU00124"/>
    </source>
</evidence>
<dbReference type="Proteomes" id="UP000322000">
    <property type="component" value="Chromosome 5"/>
</dbReference>
<dbReference type="PROSITE" id="PS01209">
    <property type="entry name" value="LDLRA_1"/>
    <property type="match status" value="2"/>
</dbReference>